<sequence>MNDRHDDELDPVERLRSADPAANIAPSSGFADGVVARAAADAAGEGEPAHEATPSETATVADLAAERARRRNRWLTAAAVAASVLIVGGAGYAVGATTTGTSTVAGGAAPPISLQSGVDAATEQAVPQPDAAAGAPESAKTAPGSGATDRFMPSGYGRNDFSASGLSTDEGTAIAFAYDARAASNAETVGALAAALGLSGTPELKDGGWVVGPQDGTSASLWVGLDGTLSFSYWDPQLNPWQCAPDATVCEPTGTPPSEAATIDRLRSLISSVGRDPGDFEFASQVYEGSPTRTAQAWLLVDGQRTDQGWYLELAEDGIVNASGALAEPVQLGEYPIVSEQEAFERLSDPRFGPEVMAFPFAMEARAADTMEAIEPDAPTEWVPPTEPPAVPSEGIALAWPVNDVEIVEARLGLATHWQPDGSVLLVPAYEFTDAAGGTWSVIAVADSKLDFATE</sequence>
<feature type="region of interest" description="Disordered" evidence="1">
    <location>
        <begin position="118"/>
        <end position="154"/>
    </location>
</feature>
<reference evidence="3 4" key="1">
    <citation type="submission" date="2019-08" db="EMBL/GenBank/DDBJ databases">
        <authorList>
            <person name="Hu J."/>
        </authorList>
    </citation>
    <scope>NUCLEOTIDE SEQUENCE [LARGE SCALE GENOMIC DNA]</scope>
    <source>
        <strain evidence="3 4">NEAU-184</strain>
    </source>
</reference>
<evidence type="ECO:0000256" key="1">
    <source>
        <dbReference type="SAM" id="MobiDB-lite"/>
    </source>
</evidence>
<proteinExistence type="predicted"/>
<feature type="region of interest" description="Disordered" evidence="1">
    <location>
        <begin position="1"/>
        <end position="28"/>
    </location>
</feature>
<organism evidence="3 4">
    <name type="scientific">Agromyces mariniharenae</name>
    <dbReference type="NCBI Taxonomy" id="2604423"/>
    <lineage>
        <taxon>Bacteria</taxon>
        <taxon>Bacillati</taxon>
        <taxon>Actinomycetota</taxon>
        <taxon>Actinomycetes</taxon>
        <taxon>Micrococcales</taxon>
        <taxon>Microbacteriaceae</taxon>
        <taxon>Agromyces</taxon>
    </lineage>
</organism>
<evidence type="ECO:0000256" key="2">
    <source>
        <dbReference type="SAM" id="Phobius"/>
    </source>
</evidence>
<gene>
    <name evidence="3" type="ORF">FYC51_14050</name>
</gene>
<name>A0A5S4UUY4_9MICO</name>
<dbReference type="AlphaFoldDB" id="A0A5S4UUY4"/>
<keyword evidence="2" id="KW-0812">Transmembrane</keyword>
<accession>A0A5S4UUY4</accession>
<keyword evidence="2" id="KW-1133">Transmembrane helix</keyword>
<evidence type="ECO:0000313" key="4">
    <source>
        <dbReference type="Proteomes" id="UP000325243"/>
    </source>
</evidence>
<keyword evidence="2" id="KW-0472">Membrane</keyword>
<dbReference type="Proteomes" id="UP000325243">
    <property type="component" value="Unassembled WGS sequence"/>
</dbReference>
<dbReference type="EMBL" id="VSSB01000002">
    <property type="protein sequence ID" value="TYL50332.1"/>
    <property type="molecule type" value="Genomic_DNA"/>
</dbReference>
<dbReference type="RefSeq" id="WP_148734434.1">
    <property type="nucleotide sequence ID" value="NZ_VSSB01000002.1"/>
</dbReference>
<feature type="compositionally biased region" description="Basic and acidic residues" evidence="1">
    <location>
        <begin position="1"/>
        <end position="17"/>
    </location>
</feature>
<evidence type="ECO:0000313" key="3">
    <source>
        <dbReference type="EMBL" id="TYL50332.1"/>
    </source>
</evidence>
<keyword evidence="4" id="KW-1185">Reference proteome</keyword>
<feature type="transmembrane region" description="Helical" evidence="2">
    <location>
        <begin position="74"/>
        <end position="94"/>
    </location>
</feature>
<comment type="caution">
    <text evidence="3">The sequence shown here is derived from an EMBL/GenBank/DDBJ whole genome shotgun (WGS) entry which is preliminary data.</text>
</comment>
<protein>
    <submittedName>
        <fullName evidence="3">Uncharacterized protein</fullName>
    </submittedName>
</protein>